<dbReference type="PROSITE" id="PS50893">
    <property type="entry name" value="ABC_TRANSPORTER_2"/>
    <property type="match status" value="1"/>
</dbReference>
<dbReference type="InterPro" id="IPR017911">
    <property type="entry name" value="MacB-like_ATP-bd"/>
</dbReference>
<feature type="domain" description="ABC transporter" evidence="5">
    <location>
        <begin position="6"/>
        <end position="226"/>
    </location>
</feature>
<dbReference type="Proteomes" id="UP000001202">
    <property type="component" value="Chromosome"/>
</dbReference>
<evidence type="ECO:0000256" key="2">
    <source>
        <dbReference type="ARBA" id="ARBA00022448"/>
    </source>
</evidence>
<accession>A0A0H3BJ75</accession>
<evidence type="ECO:0000256" key="3">
    <source>
        <dbReference type="ARBA" id="ARBA00022741"/>
    </source>
</evidence>
<dbReference type="AlphaFoldDB" id="A0A0H3BJ75"/>
<dbReference type="GO" id="GO:0005524">
    <property type="term" value="F:ATP binding"/>
    <property type="evidence" value="ECO:0007669"/>
    <property type="project" value="UniProtKB-KW"/>
</dbReference>
<dbReference type="Pfam" id="PF00005">
    <property type="entry name" value="ABC_tran"/>
    <property type="match status" value="1"/>
</dbReference>
<evidence type="ECO:0000259" key="5">
    <source>
        <dbReference type="PROSITE" id="PS50893"/>
    </source>
</evidence>
<dbReference type="Gene3D" id="3.40.50.300">
    <property type="entry name" value="P-loop containing nucleotide triphosphate hydrolases"/>
    <property type="match status" value="1"/>
</dbReference>
<protein>
    <submittedName>
        <fullName evidence="6">ABC transporter, ATP-binding protein</fullName>
    </submittedName>
</protein>
<dbReference type="RefSeq" id="WP_010882027.1">
    <property type="nucleotide sequence ID" value="NC_010741.1"/>
</dbReference>
<dbReference type="PANTHER" id="PTHR42798:SF2">
    <property type="entry name" value="ABC TRANSPORTER ATP-BINDING PROTEIN MG467-RELATED"/>
    <property type="match status" value="1"/>
</dbReference>
<reference evidence="6 7" key="1">
    <citation type="journal article" date="2008" name="BMC Microbiol.">
        <title>Complete genome sequence of Treponema pallidum ssp. pallidum strain SS14 determined with oligonucleotide arrays.</title>
        <authorList>
            <person name="Matejkova P."/>
            <person name="Strouhal M."/>
            <person name="Smajs D."/>
            <person name="Norris S.J."/>
            <person name="Palzkill T."/>
            <person name="Petrosino J.F."/>
            <person name="Sodergren E."/>
            <person name="Norton J.E."/>
            <person name="Singh J."/>
            <person name="Richmond T.A."/>
            <person name="Molla M.N."/>
            <person name="Albert T.J."/>
            <person name="Weinstock G.M."/>
        </authorList>
    </citation>
    <scope>NUCLEOTIDE SEQUENCE [LARGE SCALE GENOMIC DNA]</scope>
    <source>
        <strain evidence="6 7">SS14</strain>
    </source>
</reference>
<dbReference type="InterPro" id="IPR003439">
    <property type="entry name" value="ABC_transporter-like_ATP-bd"/>
</dbReference>
<dbReference type="CDD" id="cd03255">
    <property type="entry name" value="ABC_MJ0796_LolCDE_FtsE"/>
    <property type="match status" value="1"/>
</dbReference>
<keyword evidence="4 6" id="KW-0067">ATP-binding</keyword>
<dbReference type="EMBL" id="CP000805">
    <property type="protein sequence ID" value="ACD71001.1"/>
    <property type="molecule type" value="Genomic_DNA"/>
</dbReference>
<sequence length="226" mass="25299">MNDPILSVEQVSKSFCCATERIQILSDVSFSVPRAVKVAITGESGCGKSTLLNIIGGMEHADSGIVRVLSCDVLTLHEHALTEYRRQFLGLVFQFHHLLRDFTALENVMLPGLIAGKSYREVRARAYELLEKVRVVQRAHHFPAQMSGGERQRTAVARALINDPTLILADEPTGNLDPKNALIVQDLLFSLTEEYQKTLLIVTHDPRIASMTDYRYQLQQGSLIRI</sequence>
<proteinExistence type="inferred from homology"/>
<evidence type="ECO:0000256" key="4">
    <source>
        <dbReference type="ARBA" id="ARBA00022840"/>
    </source>
</evidence>
<evidence type="ECO:0000256" key="1">
    <source>
        <dbReference type="ARBA" id="ARBA00005417"/>
    </source>
</evidence>
<dbReference type="PANTHER" id="PTHR42798">
    <property type="entry name" value="LIPOPROTEIN-RELEASING SYSTEM ATP-BINDING PROTEIN LOLD"/>
    <property type="match status" value="1"/>
</dbReference>
<dbReference type="KEGG" id="tpp:TPASS_0581"/>
<dbReference type="InterPro" id="IPR003593">
    <property type="entry name" value="AAA+_ATPase"/>
</dbReference>
<name>A0A0H3BJ75_TREPS</name>
<dbReference type="SMART" id="SM00382">
    <property type="entry name" value="AAA"/>
    <property type="match status" value="1"/>
</dbReference>
<dbReference type="PATRIC" id="fig|455434.6.peg.579"/>
<keyword evidence="2" id="KW-0813">Transport</keyword>
<evidence type="ECO:0000313" key="6">
    <source>
        <dbReference type="EMBL" id="ACD71001.1"/>
    </source>
</evidence>
<comment type="similarity">
    <text evidence="1">Belongs to the ABC transporter superfamily.</text>
</comment>
<keyword evidence="3" id="KW-0547">Nucleotide-binding</keyword>
<gene>
    <name evidence="6" type="ordered locus">TPASS_0581</name>
</gene>
<organism evidence="6 7">
    <name type="scientific">Treponema pallidum subsp. pallidum (strain SS14)</name>
    <dbReference type="NCBI Taxonomy" id="455434"/>
    <lineage>
        <taxon>Bacteria</taxon>
        <taxon>Pseudomonadati</taxon>
        <taxon>Spirochaetota</taxon>
        <taxon>Spirochaetia</taxon>
        <taxon>Spirochaetales</taxon>
        <taxon>Treponemataceae</taxon>
        <taxon>Treponema</taxon>
    </lineage>
</organism>
<dbReference type="GO" id="GO:0016887">
    <property type="term" value="F:ATP hydrolysis activity"/>
    <property type="evidence" value="ECO:0007669"/>
    <property type="project" value="InterPro"/>
</dbReference>
<dbReference type="SMR" id="A0A0H3BJ75"/>
<evidence type="ECO:0000313" key="7">
    <source>
        <dbReference type="Proteomes" id="UP000001202"/>
    </source>
</evidence>
<dbReference type="InterPro" id="IPR027417">
    <property type="entry name" value="P-loop_NTPase"/>
</dbReference>
<dbReference type="SUPFAM" id="SSF52540">
    <property type="entry name" value="P-loop containing nucleoside triphosphate hydrolases"/>
    <property type="match status" value="1"/>
</dbReference>
<dbReference type="GeneID" id="93876348"/>